<evidence type="ECO:0000313" key="3">
    <source>
        <dbReference type="Proteomes" id="UP000690515"/>
    </source>
</evidence>
<keyword evidence="1" id="KW-0732">Signal</keyword>
<protein>
    <submittedName>
        <fullName evidence="2">Uncharacterized protein</fullName>
    </submittedName>
</protein>
<accession>A0ABS5ZHB6</accession>
<evidence type="ECO:0000256" key="1">
    <source>
        <dbReference type="SAM" id="SignalP"/>
    </source>
</evidence>
<organism evidence="2 3">
    <name type="scientific">Zooshikella harenae</name>
    <dbReference type="NCBI Taxonomy" id="2827238"/>
    <lineage>
        <taxon>Bacteria</taxon>
        <taxon>Pseudomonadati</taxon>
        <taxon>Pseudomonadota</taxon>
        <taxon>Gammaproteobacteria</taxon>
        <taxon>Oceanospirillales</taxon>
        <taxon>Zooshikellaceae</taxon>
        <taxon>Zooshikella</taxon>
    </lineage>
</organism>
<feature type="chain" id="PRO_5046976912" evidence="1">
    <location>
        <begin position="27"/>
        <end position="190"/>
    </location>
</feature>
<feature type="signal peptide" evidence="1">
    <location>
        <begin position="1"/>
        <end position="26"/>
    </location>
</feature>
<name>A0ABS5ZHB6_9GAMM</name>
<evidence type="ECO:0000313" key="2">
    <source>
        <dbReference type="EMBL" id="MBU2713453.1"/>
    </source>
</evidence>
<keyword evidence="3" id="KW-1185">Reference proteome</keyword>
<dbReference type="RefSeq" id="WP_215821739.1">
    <property type="nucleotide sequence ID" value="NZ_JAGSOY010000080.1"/>
</dbReference>
<proteinExistence type="predicted"/>
<dbReference type="Proteomes" id="UP000690515">
    <property type="component" value="Unassembled WGS sequence"/>
</dbReference>
<reference evidence="2 3" key="1">
    <citation type="submission" date="2021-04" db="EMBL/GenBank/DDBJ databases">
        <authorList>
            <person name="Pira H."/>
            <person name="Risdian C."/>
            <person name="Wink J."/>
        </authorList>
    </citation>
    <scope>NUCLEOTIDE SEQUENCE [LARGE SCALE GENOMIC DNA]</scope>
    <source>
        <strain evidence="2 3">WH53</strain>
    </source>
</reference>
<gene>
    <name evidence="2" type="ORF">KCG35_20550</name>
</gene>
<dbReference type="EMBL" id="JAGSOY010000080">
    <property type="protein sequence ID" value="MBU2713453.1"/>
    <property type="molecule type" value="Genomic_DNA"/>
</dbReference>
<sequence>MKYSFEKKATLLQAALLFCSIEYAVAQENNVDAQAGDVDAEIPGSFWQTMKSSAENVSGELEKKASEGLEYTKQKLGEYREFKTEKVKEVLGIIDDNMKVIEDAGFKVNDLYVSLSIVPVVTAKFKQVKRLSDEELNKLLEHYQDKPLLVYILRSLHHAYGMNLSNYHVADVSVRASIPPATTVHLERTQ</sequence>
<comment type="caution">
    <text evidence="2">The sequence shown here is derived from an EMBL/GenBank/DDBJ whole genome shotgun (WGS) entry which is preliminary data.</text>
</comment>